<dbReference type="InterPro" id="IPR012341">
    <property type="entry name" value="6hp_glycosidase-like_sf"/>
</dbReference>
<dbReference type="Gene3D" id="2.60.420.10">
    <property type="entry name" value="Maltose phosphorylase, domain 3"/>
    <property type="match status" value="1"/>
</dbReference>
<dbReference type="SUPFAM" id="SSF48208">
    <property type="entry name" value="Six-hairpin glycosidases"/>
    <property type="match status" value="1"/>
</dbReference>
<dbReference type="InterPro" id="IPR017045">
    <property type="entry name" value="Malt_Pase/Glycosyl_Hdrlase"/>
</dbReference>
<dbReference type="InterPro" id="IPR005196">
    <property type="entry name" value="Glyco_hydro_65_N"/>
</dbReference>
<dbReference type="Pfam" id="PF03636">
    <property type="entry name" value="Glyco_hydro_65N"/>
    <property type="match status" value="1"/>
</dbReference>
<dbReference type="InterPro" id="IPR037018">
    <property type="entry name" value="GH65_N"/>
</dbReference>
<feature type="binding site" evidence="3">
    <location>
        <begin position="354"/>
        <end position="355"/>
    </location>
    <ligand>
        <name>substrate</name>
    </ligand>
</feature>
<dbReference type="Pfam" id="PF03633">
    <property type="entry name" value="Glyco_hydro_65C"/>
    <property type="match status" value="1"/>
</dbReference>
<feature type="domain" description="Glycoside hydrolase family 65 central catalytic" evidence="4">
    <location>
        <begin position="319"/>
        <end position="682"/>
    </location>
</feature>
<dbReference type="PIRSF" id="PIRSF036289">
    <property type="entry name" value="Glycosyl_hydrolase_malt_phosph"/>
    <property type="match status" value="1"/>
</dbReference>
<dbReference type="InterPro" id="IPR005195">
    <property type="entry name" value="Glyco_hydro_65_M"/>
</dbReference>
<feature type="domain" description="Glycoside hydrolase family 65 C-terminal" evidence="5">
    <location>
        <begin position="691"/>
        <end position="752"/>
    </location>
</feature>
<evidence type="ECO:0000256" key="3">
    <source>
        <dbReference type="PIRSR" id="PIRSR036289-51"/>
    </source>
</evidence>
<evidence type="ECO:0000259" key="6">
    <source>
        <dbReference type="Pfam" id="PF03636"/>
    </source>
</evidence>
<keyword evidence="8" id="KW-1185">Reference proteome</keyword>
<protein>
    <submittedName>
        <fullName evidence="7">Glycosyl hydrolase family 65 protein</fullName>
    </submittedName>
</protein>
<dbReference type="Gene3D" id="2.70.98.40">
    <property type="entry name" value="Glycoside hydrolase, family 65, N-terminal domain"/>
    <property type="match status" value="1"/>
</dbReference>
<keyword evidence="7" id="KW-0378">Hydrolase</keyword>
<dbReference type="SUPFAM" id="SSF74650">
    <property type="entry name" value="Galactose mutarotase-like"/>
    <property type="match status" value="1"/>
</dbReference>
<evidence type="ECO:0000259" key="5">
    <source>
        <dbReference type="Pfam" id="PF03633"/>
    </source>
</evidence>
<dbReference type="InterPro" id="IPR008928">
    <property type="entry name" value="6-hairpin_glycosidase_sf"/>
</dbReference>
<dbReference type="PANTHER" id="PTHR11051">
    <property type="entry name" value="GLYCOSYL HYDROLASE-RELATED"/>
    <property type="match status" value="1"/>
</dbReference>
<proteinExistence type="inferred from homology"/>
<reference evidence="7" key="1">
    <citation type="submission" date="2023-03" db="EMBL/GenBank/DDBJ databases">
        <title>Andean soil-derived lignocellulolytic bacterial consortium as a source of novel taxa and putative plastic-active enzymes.</title>
        <authorList>
            <person name="Diaz-Garcia L."/>
            <person name="Chuvochina M."/>
            <person name="Feuerriegel G."/>
            <person name="Bunk B."/>
            <person name="Sproer C."/>
            <person name="Streit W.R."/>
            <person name="Rodriguez L.M."/>
            <person name="Overmann J."/>
            <person name="Jimenez D.J."/>
        </authorList>
    </citation>
    <scope>NUCLEOTIDE SEQUENCE</scope>
    <source>
        <strain evidence="7">MAG 2441</strain>
    </source>
</reference>
<dbReference type="GO" id="GO:0004553">
    <property type="term" value="F:hydrolase activity, hydrolyzing O-glycosyl compounds"/>
    <property type="evidence" value="ECO:0007669"/>
    <property type="project" value="TreeGrafter"/>
</dbReference>
<evidence type="ECO:0000259" key="4">
    <source>
        <dbReference type="Pfam" id="PF03632"/>
    </source>
</evidence>
<evidence type="ECO:0000256" key="2">
    <source>
        <dbReference type="PIRSR" id="PIRSR036289-50"/>
    </source>
</evidence>
<feature type="active site" description="Proton donor" evidence="2">
    <location>
        <position position="482"/>
    </location>
</feature>
<sequence>MAKIADKYLKVEPWAIVEEGFDVARNRVSESIFSLGNEYMGVRGYPDEGYNGDSLLGSYFNGLYEEVPVGAHYRGIIRSLRFMVNAVDWLYTRIKSEGEILNLARSHISGFTRRLDFKTGVYTRQFDWHLQSGKTIHLCFERIVSMTRSNLGAQRISFWSKDYEGPVEIQSGLDFSPLHEDQGRNFWEMIRKGEETGWMCATGKTVSTGNRLFSSFQIQLPDKAECRKEESNKYTGINFKLMLEPGKPSEIEKIVVNVAEKNREVSDNELWQNGVALAHSFSNRTFNDILAEQEAYWSKVWQASDITIEGDLENQQGIRFCIFQLYQTYRGDNPGFNIGAKGLTGEAYRGLAFWDTETYCLPFYLFNNPKAARSLLEFRYRSLQHALERAKDVDCEGAFYPIATIDGSESCDLWQHSNLQLQVGTAVGYGIWHYVKLAGDKSFLYKEGMEILIQLCRFNESRGQWGQQTGQFGYFGVMGPDEFQLMVNNNSYLNFMAKKLFEYTVQVAKEMEQQAPEKLADLMAMLNVSKEEFTQWERLASCMRIPLDEKTGIYEQHDGFFNMPHIDVDAIPVEQFPLYHHWSYDRLYRYDMVKQPDVLMFMFLYSSDFPVDAKRVNYEYYEPRCIHESSLSPSIHSIFAAELGKHEEAYRFFEFATRLDLDNYNRNTREGLHTTSIAAAWMNIVYGFGGLRSDGDTLLLQPSIPAHWDGYSFNFQHHNTVVSVKVDQEQLTVTTASGDPVELRIYDQTFTVDSEGVRLSLPASSRNVTDAHMQA</sequence>
<name>A0AA95JF02_9BACL</name>
<evidence type="ECO:0000313" key="8">
    <source>
        <dbReference type="Proteomes" id="UP001178662"/>
    </source>
</evidence>
<comment type="similarity">
    <text evidence="1">Belongs to the glycosyl hydrolase 65 family.</text>
</comment>
<feature type="binding site" evidence="3">
    <location>
        <begin position="594"/>
        <end position="595"/>
    </location>
    <ligand>
        <name>substrate</name>
    </ligand>
</feature>
<accession>A0AA95JF02</accession>
<evidence type="ECO:0000256" key="1">
    <source>
        <dbReference type="ARBA" id="ARBA00006768"/>
    </source>
</evidence>
<dbReference type="InterPro" id="IPR005194">
    <property type="entry name" value="Glyco_hydro_65_C"/>
</dbReference>
<dbReference type="EMBL" id="CP119317">
    <property type="protein sequence ID" value="WEK53170.1"/>
    <property type="molecule type" value="Genomic_DNA"/>
</dbReference>
<organism evidence="7 8">
    <name type="scientific">Candidatus Cohnella colombiensis</name>
    <dbReference type="NCBI Taxonomy" id="3121368"/>
    <lineage>
        <taxon>Bacteria</taxon>
        <taxon>Bacillati</taxon>
        <taxon>Bacillota</taxon>
        <taxon>Bacilli</taxon>
        <taxon>Bacillales</taxon>
        <taxon>Paenibacillaceae</taxon>
        <taxon>Cohnella</taxon>
    </lineage>
</organism>
<dbReference type="Proteomes" id="UP001178662">
    <property type="component" value="Chromosome"/>
</dbReference>
<evidence type="ECO:0000313" key="7">
    <source>
        <dbReference type="EMBL" id="WEK53170.1"/>
    </source>
</evidence>
<dbReference type="Gene3D" id="1.50.10.10">
    <property type="match status" value="1"/>
</dbReference>
<dbReference type="AlphaFoldDB" id="A0AA95JF02"/>
<dbReference type="InterPro" id="IPR011013">
    <property type="entry name" value="Gal_mutarotase_sf_dom"/>
</dbReference>
<dbReference type="Pfam" id="PF03632">
    <property type="entry name" value="Glyco_hydro_65m"/>
    <property type="match status" value="1"/>
</dbReference>
<feature type="domain" description="Glycoside hydrolase family 65 N-terminal" evidence="6">
    <location>
        <begin position="17"/>
        <end position="257"/>
    </location>
</feature>
<dbReference type="GO" id="GO:0016757">
    <property type="term" value="F:glycosyltransferase activity"/>
    <property type="evidence" value="ECO:0007669"/>
    <property type="project" value="UniProtKB-ARBA"/>
</dbReference>
<dbReference type="GO" id="GO:0005975">
    <property type="term" value="P:carbohydrate metabolic process"/>
    <property type="evidence" value="ECO:0007669"/>
    <property type="project" value="InterPro"/>
</dbReference>
<dbReference type="GO" id="GO:0030246">
    <property type="term" value="F:carbohydrate binding"/>
    <property type="evidence" value="ECO:0007669"/>
    <property type="project" value="InterPro"/>
</dbReference>
<dbReference type="PANTHER" id="PTHR11051:SF14">
    <property type="entry name" value="MALTOSE PHOSPHORYLASE"/>
    <property type="match status" value="1"/>
</dbReference>
<gene>
    <name evidence="7" type="ORF">P0Y55_11255</name>
</gene>